<keyword evidence="1" id="KW-1133">Transmembrane helix</keyword>
<accession>A0AB36FQG7</accession>
<organism evidence="2 3">
    <name type="scientific">Alteromonas macleodii</name>
    <name type="common">Pseudoalteromonas macleodii</name>
    <dbReference type="NCBI Taxonomy" id="28108"/>
    <lineage>
        <taxon>Bacteria</taxon>
        <taxon>Pseudomonadati</taxon>
        <taxon>Pseudomonadota</taxon>
        <taxon>Gammaproteobacteria</taxon>
        <taxon>Alteromonadales</taxon>
        <taxon>Alteromonadaceae</taxon>
        <taxon>Alteromonas/Salinimonas group</taxon>
        <taxon>Alteromonas</taxon>
    </lineage>
</organism>
<dbReference type="EMBL" id="MIPY01000014">
    <property type="protein sequence ID" value="OES31165.1"/>
    <property type="molecule type" value="Genomic_DNA"/>
</dbReference>
<evidence type="ECO:0000313" key="3">
    <source>
        <dbReference type="Proteomes" id="UP000095392"/>
    </source>
</evidence>
<comment type="caution">
    <text evidence="2">The sequence shown here is derived from an EMBL/GenBank/DDBJ whole genome shotgun (WGS) entry which is preliminary data.</text>
</comment>
<reference evidence="2 3" key="1">
    <citation type="submission" date="2016-09" db="EMBL/GenBank/DDBJ databases">
        <title>Draft Genome Sequence of four Alteromonas macleodii strains isolated from copper coupons and grown long-term at elevated copper levels.</title>
        <authorList>
            <person name="Cusick K."/>
            <person name="Dale J."/>
            <person name="Little B."/>
            <person name="Biffinger J."/>
        </authorList>
    </citation>
    <scope>NUCLEOTIDE SEQUENCE [LARGE SCALE GENOMIC DNA]</scope>
    <source>
        <strain evidence="2 3">KCP01</strain>
    </source>
</reference>
<feature type="transmembrane region" description="Helical" evidence="1">
    <location>
        <begin position="56"/>
        <end position="80"/>
    </location>
</feature>
<proteinExistence type="predicted"/>
<dbReference type="AlphaFoldDB" id="A0AB36FQG7"/>
<keyword evidence="3" id="KW-1185">Reference proteome</keyword>
<sequence length="91" mass="10357">MKVRPSKKLYLKMMCSILVLCIVFGGTAFVWSTSVYECIPIFSWEFCGSIGQAEIVYALIAFDSILVLYIASPFITFFSLSKIIRNRNKNN</sequence>
<gene>
    <name evidence="2" type="ORF">BFV95_2280</name>
</gene>
<protein>
    <submittedName>
        <fullName evidence="2">Membrane protein</fullName>
    </submittedName>
</protein>
<dbReference type="Proteomes" id="UP000095392">
    <property type="component" value="Unassembled WGS sequence"/>
</dbReference>
<name>A0AB36FQG7_ALTMA</name>
<evidence type="ECO:0000313" key="2">
    <source>
        <dbReference type="EMBL" id="OES31165.1"/>
    </source>
</evidence>
<keyword evidence="1" id="KW-0812">Transmembrane</keyword>
<evidence type="ECO:0000256" key="1">
    <source>
        <dbReference type="SAM" id="Phobius"/>
    </source>
</evidence>
<keyword evidence="1" id="KW-0472">Membrane</keyword>